<gene>
    <name evidence="5" type="ORF">IAB04_07620</name>
</gene>
<evidence type="ECO:0000313" key="6">
    <source>
        <dbReference type="Proteomes" id="UP000824111"/>
    </source>
</evidence>
<evidence type="ECO:0000256" key="1">
    <source>
        <dbReference type="ARBA" id="ARBA00005901"/>
    </source>
</evidence>
<sequence>MGGLECITGEIIEEARREAERILRKADNEVEKIAAAGRAEAEKRRAEATRETAQELGKRRAMAVASSRQERRQILLQTRMEAIREAVAAAKHTIYTMEGQPYFELLMQLFRNYAQEEDGVILFSERDLARMPDGFIEKLNGTLERGSVALGTQPADIEYGFIIRYGDIEQNCCIESIFEEKKNVLEDRINRCFEDGVDA</sequence>
<reference evidence="5" key="1">
    <citation type="submission" date="2020-10" db="EMBL/GenBank/DDBJ databases">
        <authorList>
            <person name="Gilroy R."/>
        </authorList>
    </citation>
    <scope>NUCLEOTIDE SEQUENCE</scope>
    <source>
        <strain evidence="5">ChiSjej4B22-9803</strain>
    </source>
</reference>
<comment type="similarity">
    <text evidence="1">Belongs to the V-ATPase E subunit family.</text>
</comment>
<dbReference type="CDD" id="cd06503">
    <property type="entry name" value="ATP-synt_Fo_b"/>
    <property type="match status" value="1"/>
</dbReference>
<dbReference type="InterPro" id="IPR038495">
    <property type="entry name" value="ATPase_E_C"/>
</dbReference>
<dbReference type="EMBL" id="DVND01000189">
    <property type="protein sequence ID" value="HIU49220.1"/>
    <property type="molecule type" value="Genomic_DNA"/>
</dbReference>
<evidence type="ECO:0000256" key="3">
    <source>
        <dbReference type="ARBA" id="ARBA00023065"/>
    </source>
</evidence>
<dbReference type="Gene3D" id="3.30.2320.30">
    <property type="entry name" value="ATP synthase, E subunit, C-terminal"/>
    <property type="match status" value="1"/>
</dbReference>
<evidence type="ECO:0000256" key="4">
    <source>
        <dbReference type="SAM" id="MobiDB-lite"/>
    </source>
</evidence>
<evidence type="ECO:0000256" key="2">
    <source>
        <dbReference type="ARBA" id="ARBA00022448"/>
    </source>
</evidence>
<organism evidence="5 6">
    <name type="scientific">Candidatus Avimonoglobus intestinipullorum</name>
    <dbReference type="NCBI Taxonomy" id="2840699"/>
    <lineage>
        <taxon>Bacteria</taxon>
        <taxon>Bacillati</taxon>
        <taxon>Bacillota</taxon>
        <taxon>Clostridia</taxon>
        <taxon>Eubacteriales</taxon>
        <taxon>Candidatus Avimonoglobus</taxon>
    </lineage>
</organism>
<accession>A0A9D1S710</accession>
<dbReference type="GO" id="GO:0033178">
    <property type="term" value="C:proton-transporting two-sector ATPase complex, catalytic domain"/>
    <property type="evidence" value="ECO:0007669"/>
    <property type="project" value="InterPro"/>
</dbReference>
<proteinExistence type="inferred from homology"/>
<protein>
    <submittedName>
        <fullName evidence="5">V-type ATP synthase subunit E</fullName>
    </submittedName>
</protein>
<comment type="caution">
    <text evidence="5">The sequence shown here is derived from an EMBL/GenBank/DDBJ whole genome shotgun (WGS) entry which is preliminary data.</text>
</comment>
<keyword evidence="3" id="KW-0406">Ion transport</keyword>
<name>A0A9D1S710_9FIRM</name>
<dbReference type="Pfam" id="PF01991">
    <property type="entry name" value="vATP-synt_E"/>
    <property type="match status" value="1"/>
</dbReference>
<dbReference type="Proteomes" id="UP000824111">
    <property type="component" value="Unassembled WGS sequence"/>
</dbReference>
<feature type="region of interest" description="Disordered" evidence="4">
    <location>
        <begin position="37"/>
        <end position="62"/>
    </location>
</feature>
<dbReference type="AlphaFoldDB" id="A0A9D1S710"/>
<dbReference type="SUPFAM" id="SSF160527">
    <property type="entry name" value="V-type ATPase subunit E-like"/>
    <property type="match status" value="1"/>
</dbReference>
<keyword evidence="2" id="KW-0813">Transport</keyword>
<reference evidence="5" key="2">
    <citation type="journal article" date="2021" name="PeerJ">
        <title>Extensive microbial diversity within the chicken gut microbiome revealed by metagenomics and culture.</title>
        <authorList>
            <person name="Gilroy R."/>
            <person name="Ravi A."/>
            <person name="Getino M."/>
            <person name="Pursley I."/>
            <person name="Horton D.L."/>
            <person name="Alikhan N.F."/>
            <person name="Baker D."/>
            <person name="Gharbi K."/>
            <person name="Hall N."/>
            <person name="Watson M."/>
            <person name="Adriaenssens E.M."/>
            <person name="Foster-Nyarko E."/>
            <person name="Jarju S."/>
            <person name="Secka A."/>
            <person name="Antonio M."/>
            <person name="Oren A."/>
            <person name="Chaudhuri R.R."/>
            <person name="La Ragione R."/>
            <person name="Hildebrand F."/>
            <person name="Pallen M.J."/>
        </authorList>
    </citation>
    <scope>NUCLEOTIDE SEQUENCE</scope>
    <source>
        <strain evidence="5">ChiSjej4B22-9803</strain>
    </source>
</reference>
<dbReference type="Gene3D" id="1.20.5.620">
    <property type="entry name" value="F1F0 ATP synthase subunit B, membrane domain"/>
    <property type="match status" value="1"/>
</dbReference>
<dbReference type="GO" id="GO:0046961">
    <property type="term" value="F:proton-transporting ATPase activity, rotational mechanism"/>
    <property type="evidence" value="ECO:0007669"/>
    <property type="project" value="InterPro"/>
</dbReference>
<dbReference type="InterPro" id="IPR002842">
    <property type="entry name" value="ATPase_V1_Esu"/>
</dbReference>
<feature type="compositionally biased region" description="Basic and acidic residues" evidence="4">
    <location>
        <begin position="39"/>
        <end position="58"/>
    </location>
</feature>
<evidence type="ECO:0000313" key="5">
    <source>
        <dbReference type="EMBL" id="HIU49220.1"/>
    </source>
</evidence>